<keyword evidence="1" id="KW-0472">Membrane</keyword>
<keyword evidence="1" id="KW-0813">Transport</keyword>
<dbReference type="PANTHER" id="PTHR30221">
    <property type="entry name" value="SMALL-CONDUCTANCE MECHANOSENSITIVE CHANNEL"/>
    <property type="match status" value="1"/>
</dbReference>
<dbReference type="InterPro" id="IPR006685">
    <property type="entry name" value="MscS_channel_2nd"/>
</dbReference>
<keyword evidence="1" id="KW-0812">Transmembrane</keyword>
<gene>
    <name evidence="3" type="primary">mscS_2</name>
    <name evidence="3" type="ORF">PEL8287_01840</name>
</gene>
<reference evidence="3 4" key="1">
    <citation type="submission" date="2017-03" db="EMBL/GenBank/DDBJ databases">
        <authorList>
            <person name="Afonso C.L."/>
            <person name="Miller P.J."/>
            <person name="Scott M.A."/>
            <person name="Spackman E."/>
            <person name="Goraichik I."/>
            <person name="Dimitrov K.M."/>
            <person name="Suarez D.L."/>
            <person name="Swayne D.E."/>
        </authorList>
    </citation>
    <scope>NUCLEOTIDE SEQUENCE [LARGE SCALE GENOMIC DNA]</scope>
    <source>
        <strain evidence="3 4">CECT 8287</strain>
    </source>
</reference>
<evidence type="ECO:0000256" key="1">
    <source>
        <dbReference type="RuleBase" id="RU369025"/>
    </source>
</evidence>
<dbReference type="InterPro" id="IPR011014">
    <property type="entry name" value="MscS_channel_TM-2"/>
</dbReference>
<keyword evidence="4" id="KW-1185">Reference proteome</keyword>
<dbReference type="Pfam" id="PF00924">
    <property type="entry name" value="MS_channel_2nd"/>
    <property type="match status" value="1"/>
</dbReference>
<dbReference type="GO" id="GO:0008381">
    <property type="term" value="F:mechanosensitive monoatomic ion channel activity"/>
    <property type="evidence" value="ECO:0007669"/>
    <property type="project" value="InterPro"/>
</dbReference>
<accession>A0A1Y5SHS1</accession>
<comment type="subunit">
    <text evidence="1">Homoheptamer.</text>
</comment>
<name>A0A1Y5SHS1_9RHOB</name>
<dbReference type="RefSeq" id="WP_235862263.1">
    <property type="nucleotide sequence ID" value="NZ_FWFL01000004.1"/>
</dbReference>
<dbReference type="SUPFAM" id="SSF50182">
    <property type="entry name" value="Sm-like ribonucleoproteins"/>
    <property type="match status" value="1"/>
</dbReference>
<dbReference type="SUPFAM" id="SSF82861">
    <property type="entry name" value="Mechanosensitive channel protein MscS (YggB), transmembrane region"/>
    <property type="match status" value="1"/>
</dbReference>
<comment type="subcellular location">
    <subcellularLocation>
        <location evidence="1">Cell inner membrane</location>
        <topology evidence="1">Multi-pass membrane protein</topology>
    </subcellularLocation>
</comment>
<evidence type="ECO:0000313" key="3">
    <source>
        <dbReference type="EMBL" id="SLN37931.1"/>
    </source>
</evidence>
<dbReference type="InterPro" id="IPR045275">
    <property type="entry name" value="MscS_archaea/bacteria_type"/>
</dbReference>
<evidence type="ECO:0000313" key="4">
    <source>
        <dbReference type="Proteomes" id="UP000193827"/>
    </source>
</evidence>
<organism evidence="3 4">
    <name type="scientific">Roseovarius litorisediminis</name>
    <dbReference type="NCBI Taxonomy" id="1312363"/>
    <lineage>
        <taxon>Bacteria</taxon>
        <taxon>Pseudomonadati</taxon>
        <taxon>Pseudomonadota</taxon>
        <taxon>Alphaproteobacteria</taxon>
        <taxon>Rhodobacterales</taxon>
        <taxon>Roseobacteraceae</taxon>
        <taxon>Roseovarius</taxon>
    </lineage>
</organism>
<dbReference type="GO" id="GO:0005886">
    <property type="term" value="C:plasma membrane"/>
    <property type="evidence" value="ECO:0007669"/>
    <property type="project" value="UniProtKB-SubCell"/>
</dbReference>
<feature type="domain" description="Mechanosensitive ion channel MscS" evidence="2">
    <location>
        <begin position="53"/>
        <end position="92"/>
    </location>
</feature>
<dbReference type="EMBL" id="FWFL01000004">
    <property type="protein sequence ID" value="SLN37931.1"/>
    <property type="molecule type" value="Genomic_DNA"/>
</dbReference>
<comment type="function">
    <text evidence="1">Mechanosensitive channel that participates in the regulation of osmotic pressure changes within the cell, opening in response to stretch forces in the membrane lipid bilayer, without the need for other proteins. Contributes to normal resistance to hypoosmotic shock. Forms an ion channel of 1.0 nanosiemens conductance with a slight preference for anions.</text>
</comment>
<keyword evidence="1" id="KW-1133">Transmembrane helix</keyword>
<comment type="caution">
    <text evidence="1">Lacks conserved residue(s) required for the propagation of feature annotation.</text>
</comment>
<dbReference type="InterPro" id="IPR010920">
    <property type="entry name" value="LSM_dom_sf"/>
</dbReference>
<evidence type="ECO:0000259" key="2">
    <source>
        <dbReference type="Pfam" id="PF00924"/>
    </source>
</evidence>
<dbReference type="PANTHER" id="PTHR30221:SF1">
    <property type="entry name" value="SMALL-CONDUCTANCE MECHANOSENSITIVE CHANNEL"/>
    <property type="match status" value="1"/>
</dbReference>
<feature type="transmembrane region" description="Helical" evidence="1">
    <location>
        <begin position="7"/>
        <end position="30"/>
    </location>
</feature>
<dbReference type="AlphaFoldDB" id="A0A1Y5SHS1"/>
<keyword evidence="1" id="KW-0406">Ion transport</keyword>
<keyword evidence="1" id="KW-0407">Ion channel</keyword>
<sequence>MSKILEAFFVGAAFWLIIAVGLLFVLAALGVNVTPLFAMIGGASFFLAFAFQDTLGNLASGLMIMINRPFDEGDYVQVGGVGGTVRSVSISTSQGHIVPDKFTMIFCMTIVANRLTSVGLG</sequence>
<keyword evidence="1" id="KW-1003">Cell membrane</keyword>
<feature type="transmembrane region" description="Helical" evidence="1">
    <location>
        <begin position="36"/>
        <end position="55"/>
    </location>
</feature>
<protein>
    <recommendedName>
        <fullName evidence="1">Small-conductance mechanosensitive channel</fullName>
    </recommendedName>
</protein>
<proteinExistence type="inferred from homology"/>
<dbReference type="Proteomes" id="UP000193827">
    <property type="component" value="Unassembled WGS sequence"/>
</dbReference>
<keyword evidence="1" id="KW-0997">Cell inner membrane</keyword>
<dbReference type="Gene3D" id="1.10.287.1260">
    <property type="match status" value="1"/>
</dbReference>
<comment type="similarity">
    <text evidence="1">Belongs to the MscS (TC 1.A.23) family.</text>
</comment>